<organism evidence="2 3">
    <name type="scientific">Rhodococcus ruber BKS 20-38</name>
    <dbReference type="NCBI Taxonomy" id="1278076"/>
    <lineage>
        <taxon>Bacteria</taxon>
        <taxon>Bacillati</taxon>
        <taxon>Actinomycetota</taxon>
        <taxon>Actinomycetes</taxon>
        <taxon>Mycobacteriales</taxon>
        <taxon>Nocardiaceae</taxon>
        <taxon>Rhodococcus</taxon>
    </lineage>
</organism>
<keyword evidence="3" id="KW-1185">Reference proteome</keyword>
<accession>M2ZK19</accession>
<feature type="region of interest" description="Disordered" evidence="1">
    <location>
        <begin position="1"/>
        <end position="20"/>
    </location>
</feature>
<sequence length="123" mass="11818">MNLSVSSSNPALVPDTNVSFGGSGATRTMTVAGMDKATGPAALTVTVSDGTATGTIVVTYAAGGHGDDTLTGTDGADILFGQNGTDTVNGLGGNDLLCGGRGNDTLAATTATTPSAAARATTH</sequence>
<gene>
    <name evidence="2" type="ORF">G352_19361</name>
</gene>
<dbReference type="RefSeq" id="WP_003937942.1">
    <property type="nucleotide sequence ID" value="NZ_AOEX01000061.1"/>
</dbReference>
<dbReference type="GO" id="GO:0005509">
    <property type="term" value="F:calcium ion binding"/>
    <property type="evidence" value="ECO:0007669"/>
    <property type="project" value="InterPro"/>
</dbReference>
<comment type="caution">
    <text evidence="2">The sequence shown here is derived from an EMBL/GenBank/DDBJ whole genome shotgun (WGS) entry which is preliminary data.</text>
</comment>
<dbReference type="PATRIC" id="fig|1278076.4.peg.3984"/>
<dbReference type="SUPFAM" id="SSF51120">
    <property type="entry name" value="beta-Roll"/>
    <property type="match status" value="1"/>
</dbReference>
<dbReference type="PRINTS" id="PR00313">
    <property type="entry name" value="CABNDNGRPT"/>
</dbReference>
<evidence type="ECO:0000256" key="1">
    <source>
        <dbReference type="SAM" id="MobiDB-lite"/>
    </source>
</evidence>
<evidence type="ECO:0000313" key="3">
    <source>
        <dbReference type="Proteomes" id="UP000011731"/>
    </source>
</evidence>
<dbReference type="EMBL" id="AOEX01000061">
    <property type="protein sequence ID" value="EME60694.1"/>
    <property type="molecule type" value="Genomic_DNA"/>
</dbReference>
<evidence type="ECO:0000313" key="2">
    <source>
        <dbReference type="EMBL" id="EME60694.1"/>
    </source>
</evidence>
<dbReference type="AlphaFoldDB" id="M2ZK19"/>
<name>M2ZK19_9NOCA</name>
<protein>
    <submittedName>
        <fullName evidence="2">Ca binding protein</fullName>
    </submittedName>
</protein>
<dbReference type="Gene3D" id="2.150.10.10">
    <property type="entry name" value="Serralysin-like metalloprotease, C-terminal"/>
    <property type="match status" value="1"/>
</dbReference>
<proteinExistence type="predicted"/>
<dbReference type="Proteomes" id="UP000011731">
    <property type="component" value="Unassembled WGS sequence"/>
</dbReference>
<dbReference type="InterPro" id="IPR011049">
    <property type="entry name" value="Serralysin-like_metalloprot_C"/>
</dbReference>
<dbReference type="InterPro" id="IPR001343">
    <property type="entry name" value="Hemolysn_Ca-bd"/>
</dbReference>
<reference evidence="2 3" key="1">
    <citation type="journal article" date="2013" name="Genome Announc.">
        <title>Draft Genome Sequence of Rhodococcus ruber Strain BKS 20-38.</title>
        <authorList>
            <person name="Bala M."/>
            <person name="Kumar S."/>
            <person name="Raghava G.P."/>
            <person name="Mayilraj S."/>
        </authorList>
    </citation>
    <scope>NUCLEOTIDE SEQUENCE [LARGE SCALE GENOMIC DNA]</scope>
    <source>
        <strain evidence="2 3">BKS 20-38</strain>
    </source>
</reference>
<dbReference type="Pfam" id="PF00353">
    <property type="entry name" value="HemolysinCabind"/>
    <property type="match status" value="1"/>
</dbReference>